<gene>
    <name evidence="3" type="ORF">CJ030_MR8G010744</name>
</gene>
<dbReference type="GO" id="GO:0006952">
    <property type="term" value="P:defense response"/>
    <property type="evidence" value="ECO:0007669"/>
    <property type="project" value="InterPro"/>
</dbReference>
<feature type="transmembrane region" description="Helical" evidence="1">
    <location>
        <begin position="79"/>
        <end position="99"/>
    </location>
</feature>
<protein>
    <recommendedName>
        <fullName evidence="2">Bet v I/Major latex protein domain-containing protein</fullName>
    </recommendedName>
</protein>
<dbReference type="AlphaFoldDB" id="A0A6A1UQA7"/>
<comment type="caution">
    <text evidence="3">The sequence shown here is derived from an EMBL/GenBank/DDBJ whole genome shotgun (WGS) entry which is preliminary data.</text>
</comment>
<evidence type="ECO:0000259" key="2">
    <source>
        <dbReference type="Pfam" id="PF00407"/>
    </source>
</evidence>
<dbReference type="Proteomes" id="UP000516437">
    <property type="component" value="Chromosome 8"/>
</dbReference>
<organism evidence="3 4">
    <name type="scientific">Morella rubra</name>
    <name type="common">Chinese bayberry</name>
    <dbReference type="NCBI Taxonomy" id="262757"/>
    <lineage>
        <taxon>Eukaryota</taxon>
        <taxon>Viridiplantae</taxon>
        <taxon>Streptophyta</taxon>
        <taxon>Embryophyta</taxon>
        <taxon>Tracheophyta</taxon>
        <taxon>Spermatophyta</taxon>
        <taxon>Magnoliopsida</taxon>
        <taxon>eudicotyledons</taxon>
        <taxon>Gunneridae</taxon>
        <taxon>Pentapetalae</taxon>
        <taxon>rosids</taxon>
        <taxon>fabids</taxon>
        <taxon>Fagales</taxon>
        <taxon>Myricaceae</taxon>
        <taxon>Morella</taxon>
    </lineage>
</organism>
<name>A0A6A1UQA7_9ROSI</name>
<keyword evidence="4" id="KW-1185">Reference proteome</keyword>
<feature type="transmembrane region" description="Helical" evidence="1">
    <location>
        <begin position="54"/>
        <end position="72"/>
    </location>
</feature>
<dbReference type="EMBL" id="RXIC02000026">
    <property type="protein sequence ID" value="KAB1202346.1"/>
    <property type="molecule type" value="Genomic_DNA"/>
</dbReference>
<sequence length="119" mass="13097">MYLFGKIQDGVVIKTPAPVIFEILDRRISEAPQYCRMDKVELLEGEWGEVGSVMNWYFLLALLVSTALTITLKPDSVQTILAALLAASVASATAIPNLLSLRQGLIHTISSHSNHMLFL</sequence>
<keyword evidence="1" id="KW-1133">Transmembrane helix</keyword>
<accession>A0A6A1UQA7</accession>
<keyword evidence="1" id="KW-0472">Membrane</keyword>
<dbReference type="Gene3D" id="3.30.530.20">
    <property type="match status" value="1"/>
</dbReference>
<dbReference type="InterPro" id="IPR000916">
    <property type="entry name" value="Bet_v_I/MLP"/>
</dbReference>
<evidence type="ECO:0000256" key="1">
    <source>
        <dbReference type="SAM" id="Phobius"/>
    </source>
</evidence>
<dbReference type="InterPro" id="IPR023393">
    <property type="entry name" value="START-like_dom_sf"/>
</dbReference>
<reference evidence="3 4" key="1">
    <citation type="journal article" date="2019" name="Plant Biotechnol. J.">
        <title>The red bayberry genome and genetic basis of sex determination.</title>
        <authorList>
            <person name="Jia H.M."/>
            <person name="Jia H.J."/>
            <person name="Cai Q.L."/>
            <person name="Wang Y."/>
            <person name="Zhao H.B."/>
            <person name="Yang W.F."/>
            <person name="Wang G.Y."/>
            <person name="Li Y.H."/>
            <person name="Zhan D.L."/>
            <person name="Shen Y.T."/>
            <person name="Niu Q.F."/>
            <person name="Chang L."/>
            <person name="Qiu J."/>
            <person name="Zhao L."/>
            <person name="Xie H.B."/>
            <person name="Fu W.Y."/>
            <person name="Jin J."/>
            <person name="Li X.W."/>
            <person name="Jiao Y."/>
            <person name="Zhou C.C."/>
            <person name="Tu T."/>
            <person name="Chai C.Y."/>
            <person name="Gao J.L."/>
            <person name="Fan L.J."/>
            <person name="van de Weg E."/>
            <person name="Wang J.Y."/>
            <person name="Gao Z.S."/>
        </authorList>
    </citation>
    <scope>NUCLEOTIDE SEQUENCE [LARGE SCALE GENOMIC DNA]</scope>
    <source>
        <tissue evidence="3">Leaves</tissue>
    </source>
</reference>
<dbReference type="SUPFAM" id="SSF55961">
    <property type="entry name" value="Bet v1-like"/>
    <property type="match status" value="1"/>
</dbReference>
<keyword evidence="1" id="KW-0812">Transmembrane</keyword>
<proteinExistence type="predicted"/>
<evidence type="ECO:0000313" key="3">
    <source>
        <dbReference type="EMBL" id="KAB1202346.1"/>
    </source>
</evidence>
<evidence type="ECO:0000313" key="4">
    <source>
        <dbReference type="Proteomes" id="UP000516437"/>
    </source>
</evidence>
<feature type="domain" description="Bet v I/Major latex protein" evidence="2">
    <location>
        <begin position="5"/>
        <end position="59"/>
    </location>
</feature>
<dbReference type="Pfam" id="PF00407">
    <property type="entry name" value="Bet_v_1"/>
    <property type="match status" value="1"/>
</dbReference>